<dbReference type="AlphaFoldDB" id="A0A8S0X5Y0"/>
<name>A0A8S0X5Y0_CYCAE</name>
<organism evidence="2 3">
    <name type="scientific">Cyclocybe aegerita</name>
    <name type="common">Black poplar mushroom</name>
    <name type="synonym">Agrocybe aegerita</name>
    <dbReference type="NCBI Taxonomy" id="1973307"/>
    <lineage>
        <taxon>Eukaryota</taxon>
        <taxon>Fungi</taxon>
        <taxon>Dikarya</taxon>
        <taxon>Basidiomycota</taxon>
        <taxon>Agaricomycotina</taxon>
        <taxon>Agaricomycetes</taxon>
        <taxon>Agaricomycetidae</taxon>
        <taxon>Agaricales</taxon>
        <taxon>Agaricineae</taxon>
        <taxon>Bolbitiaceae</taxon>
        <taxon>Cyclocybe</taxon>
    </lineage>
</organism>
<evidence type="ECO:0000256" key="1">
    <source>
        <dbReference type="SAM" id="MobiDB-lite"/>
    </source>
</evidence>
<sequence length="248" mass="28315">MDSMALFDPAARLPRRLQSRLDSWYTDPPKSQFQVYGPLNGYLQGHKFTTTKFLVKPQALLREEDASNTEADTTGSDDAPDDNDNDGDGNNSDNDNDGVGEDEDEYEDGYEDGDGAGDRSFDSQGVSVTDEKKYPDFTICQYWGPDLDINPKADIIRVIIEVGSDERMLWQVYRKTVIYLEWAGKRWHGEVLGIAIVKNRVSLIRNNPTGGGFYMLYDGWISIFDRRFVEELNRIHRYSIEADRTAWN</sequence>
<accession>A0A8S0X5Y0</accession>
<proteinExistence type="predicted"/>
<gene>
    <name evidence="2" type="ORF">AAE3_LOCUS10466</name>
</gene>
<dbReference type="Proteomes" id="UP000467700">
    <property type="component" value="Unassembled WGS sequence"/>
</dbReference>
<dbReference type="EMBL" id="CACVBS010000067">
    <property type="protein sequence ID" value="CAA7268222.1"/>
    <property type="molecule type" value="Genomic_DNA"/>
</dbReference>
<comment type="caution">
    <text evidence="2">The sequence shown here is derived from an EMBL/GenBank/DDBJ whole genome shotgun (WGS) entry which is preliminary data.</text>
</comment>
<keyword evidence="3" id="KW-1185">Reference proteome</keyword>
<dbReference type="OrthoDB" id="2755432at2759"/>
<reference evidence="2 3" key="1">
    <citation type="submission" date="2020-01" db="EMBL/GenBank/DDBJ databases">
        <authorList>
            <person name="Gupta K D."/>
        </authorList>
    </citation>
    <scope>NUCLEOTIDE SEQUENCE [LARGE SCALE GENOMIC DNA]</scope>
</reference>
<feature type="compositionally biased region" description="Acidic residues" evidence="1">
    <location>
        <begin position="94"/>
        <end position="115"/>
    </location>
</feature>
<evidence type="ECO:0000313" key="3">
    <source>
        <dbReference type="Proteomes" id="UP000467700"/>
    </source>
</evidence>
<feature type="compositionally biased region" description="Acidic residues" evidence="1">
    <location>
        <begin position="78"/>
        <end position="87"/>
    </location>
</feature>
<protein>
    <submittedName>
        <fullName evidence="2">Uncharacterized protein</fullName>
    </submittedName>
</protein>
<feature type="region of interest" description="Disordered" evidence="1">
    <location>
        <begin position="62"/>
        <end position="127"/>
    </location>
</feature>
<evidence type="ECO:0000313" key="2">
    <source>
        <dbReference type="EMBL" id="CAA7268222.1"/>
    </source>
</evidence>